<sequence>MLNFYKNNRKRFTGFLLFKQAIIGKSDRESEAEQMNKNDVLLVAKNKSLYFFPSIRSLDVWSGKDLLQSEFIKSARQQLANYQLIVFLDYGFDMEMARRVRPFTNAKIVLFFWNHFKAEHEAMLKQAQDEPAIDEIYHFDFLEAKELGLKHNSSFYSKHMDFSSSEPKTDLFFGATNNGRKERAEKYKQEFTKRGVTTNYFILPLRGNEQPGYLTYEEYLKKTGESSGILELLREGQQGVTLRTFESMYFQKKLVTDNQAIAHYQFYHPENIFLLQERDLDELPEFLHTPFQPIPSELLEFFDAENWAKRFFTTDSAIYEQYEYDLSSVKNK</sequence>
<organism evidence="1 2">
    <name type="scientific">Enterococcus faecium 505</name>
    <dbReference type="NCBI Taxonomy" id="1134806"/>
    <lineage>
        <taxon>Bacteria</taxon>
        <taxon>Bacillati</taxon>
        <taxon>Bacillota</taxon>
        <taxon>Bacilli</taxon>
        <taxon>Lactobacillales</taxon>
        <taxon>Enterococcaceae</taxon>
        <taxon>Enterococcus</taxon>
    </lineage>
</organism>
<evidence type="ECO:0000313" key="2">
    <source>
        <dbReference type="Proteomes" id="UP000006403"/>
    </source>
</evidence>
<dbReference type="HOGENOM" id="CLU_066435_3_0_9"/>
<evidence type="ECO:0008006" key="3">
    <source>
        <dbReference type="Google" id="ProtNLM"/>
    </source>
</evidence>
<accession>J7CUN9</accession>
<name>J7CUN9_ENTFC</name>
<reference evidence="1 2" key="1">
    <citation type="submission" date="2012-04" db="EMBL/GenBank/DDBJ databases">
        <authorList>
            <person name="Weinstock G."/>
            <person name="Sodergren E."/>
            <person name="Lobos E.A."/>
            <person name="Fulton L."/>
            <person name="Fulton R."/>
            <person name="Courtney L."/>
            <person name="Fronick C."/>
            <person name="O'Laughlin M."/>
            <person name="Godfrey J."/>
            <person name="Wilson R.M."/>
            <person name="Miner T."/>
            <person name="Farmer C."/>
            <person name="Delehaunty K."/>
            <person name="Cordes M."/>
            <person name="Minx P."/>
            <person name="Tomlinson C."/>
            <person name="Chen J."/>
            <person name="Wollam A."/>
            <person name="Pepin K.H."/>
            <person name="Bhonagiri V."/>
            <person name="Zhang X."/>
            <person name="Suruliraj S."/>
            <person name="Warren W."/>
            <person name="Mitreva M."/>
            <person name="Mardis E.R."/>
            <person name="Wilson R.K."/>
        </authorList>
    </citation>
    <scope>NUCLEOTIDE SEQUENCE [LARGE SCALE GENOMIC DNA]</scope>
    <source>
        <strain evidence="1 2">505</strain>
    </source>
</reference>
<protein>
    <recommendedName>
        <fullName evidence="3">Oligosaccharide biosynthesis protein Alg14</fullName>
    </recommendedName>
</protein>
<comment type="caution">
    <text evidence="1">The sequence shown here is derived from an EMBL/GenBank/DDBJ whole genome shotgun (WGS) entry which is preliminary data.</text>
</comment>
<dbReference type="Proteomes" id="UP000006403">
    <property type="component" value="Unassembled WGS sequence"/>
</dbReference>
<proteinExistence type="predicted"/>
<dbReference type="AlphaFoldDB" id="J7CUN9"/>
<dbReference type="PATRIC" id="fig|1134806.3.peg.1641"/>
<dbReference type="EMBL" id="AMBL01000054">
    <property type="protein sequence ID" value="EJY45045.1"/>
    <property type="molecule type" value="Genomic_DNA"/>
</dbReference>
<gene>
    <name evidence="1" type="ORF">HMPREF1348_01724</name>
</gene>
<evidence type="ECO:0000313" key="1">
    <source>
        <dbReference type="EMBL" id="EJY45045.1"/>
    </source>
</evidence>